<protein>
    <submittedName>
        <fullName evidence="1">Uncharacterized protein</fullName>
    </submittedName>
</protein>
<organism evidence="1 2">
    <name type="scientific">Rosa chinensis</name>
    <name type="common">China rose</name>
    <dbReference type="NCBI Taxonomy" id="74649"/>
    <lineage>
        <taxon>Eukaryota</taxon>
        <taxon>Viridiplantae</taxon>
        <taxon>Streptophyta</taxon>
        <taxon>Embryophyta</taxon>
        <taxon>Tracheophyta</taxon>
        <taxon>Spermatophyta</taxon>
        <taxon>Magnoliopsida</taxon>
        <taxon>eudicotyledons</taxon>
        <taxon>Gunneridae</taxon>
        <taxon>Pentapetalae</taxon>
        <taxon>rosids</taxon>
        <taxon>fabids</taxon>
        <taxon>Rosales</taxon>
        <taxon>Rosaceae</taxon>
        <taxon>Rosoideae</taxon>
        <taxon>Rosoideae incertae sedis</taxon>
        <taxon>Rosa</taxon>
    </lineage>
</organism>
<gene>
    <name evidence="1" type="ORF">RchiOBHm_Chr1g0344011</name>
</gene>
<accession>A0A2P6SEE8</accession>
<name>A0A2P6SEE8_ROSCH</name>
<evidence type="ECO:0000313" key="2">
    <source>
        <dbReference type="Proteomes" id="UP000238479"/>
    </source>
</evidence>
<dbReference type="AlphaFoldDB" id="A0A2P6SEE8"/>
<reference evidence="1 2" key="1">
    <citation type="journal article" date="2018" name="Nat. Genet.">
        <title>The Rosa genome provides new insights in the design of modern roses.</title>
        <authorList>
            <person name="Bendahmane M."/>
        </authorList>
    </citation>
    <scope>NUCLEOTIDE SEQUENCE [LARGE SCALE GENOMIC DNA]</scope>
    <source>
        <strain evidence="2">cv. Old Blush</strain>
    </source>
</reference>
<dbReference type="EMBL" id="PDCK01000039">
    <property type="protein sequence ID" value="PRQ57050.1"/>
    <property type="molecule type" value="Genomic_DNA"/>
</dbReference>
<comment type="caution">
    <text evidence="1">The sequence shown here is derived from an EMBL/GenBank/DDBJ whole genome shotgun (WGS) entry which is preliminary data.</text>
</comment>
<keyword evidence="2" id="KW-1185">Reference proteome</keyword>
<dbReference type="Gramene" id="PRQ57050">
    <property type="protein sequence ID" value="PRQ57050"/>
    <property type="gene ID" value="RchiOBHm_Chr1g0344011"/>
</dbReference>
<proteinExistence type="predicted"/>
<sequence length="77" mass="8670">MEPTAREGYRSSGSFAGEVFWSTISIFSDFHPSLPNPIIQIPFSSLLTTSGHWLGLRHLQRRVLRFVTAVQVVGRLL</sequence>
<evidence type="ECO:0000313" key="1">
    <source>
        <dbReference type="EMBL" id="PRQ57050.1"/>
    </source>
</evidence>
<dbReference type="Proteomes" id="UP000238479">
    <property type="component" value="Chromosome 1"/>
</dbReference>